<dbReference type="Pfam" id="PF13462">
    <property type="entry name" value="Thioredoxin_4"/>
    <property type="match status" value="1"/>
</dbReference>
<dbReference type="STRING" id="1183432.AGR3A_Cc20225"/>
<evidence type="ECO:0000256" key="1">
    <source>
        <dbReference type="ARBA" id="ARBA00003565"/>
    </source>
</evidence>
<dbReference type="EMBL" id="FBWK01000012">
    <property type="protein sequence ID" value="CUX17059.1"/>
    <property type="molecule type" value="Genomic_DNA"/>
</dbReference>
<organism evidence="4 5">
    <name type="scientific">Agrobacterium tomkonis CFBP 6623</name>
    <dbReference type="NCBI Taxonomy" id="1183432"/>
    <lineage>
        <taxon>Bacteria</taxon>
        <taxon>Pseudomonadati</taxon>
        <taxon>Pseudomonadota</taxon>
        <taxon>Alphaproteobacteria</taxon>
        <taxon>Hyphomicrobiales</taxon>
        <taxon>Rhizobiaceae</taxon>
        <taxon>Rhizobium/Agrobacterium group</taxon>
        <taxon>Agrobacterium</taxon>
        <taxon>Agrobacterium tumefaciens complex</taxon>
    </lineage>
</organism>
<feature type="chain" id="PRO_5010562405" description="Thioredoxin domain-containing protein" evidence="2">
    <location>
        <begin position="26"/>
        <end position="202"/>
    </location>
</feature>
<keyword evidence="2" id="KW-0732">Signal</keyword>
<feature type="signal peptide" evidence="2">
    <location>
        <begin position="1"/>
        <end position="25"/>
    </location>
</feature>
<reference evidence="5" key="1">
    <citation type="submission" date="2016-01" db="EMBL/GenBank/DDBJ databases">
        <authorList>
            <person name="Regsiter A."/>
            <person name="william w."/>
        </authorList>
    </citation>
    <scope>NUCLEOTIDE SEQUENCE [LARGE SCALE GENOMIC DNA]</scope>
    <source>
        <strain evidence="5">CFBP 6623</strain>
    </source>
</reference>
<evidence type="ECO:0000313" key="5">
    <source>
        <dbReference type="Proteomes" id="UP000191988"/>
    </source>
</evidence>
<protein>
    <recommendedName>
        <fullName evidence="3">Thioredoxin domain-containing protein</fullName>
    </recommendedName>
</protein>
<name>A0A1S7P789_9HYPH</name>
<evidence type="ECO:0000259" key="3">
    <source>
        <dbReference type="PROSITE" id="PS51352"/>
    </source>
</evidence>
<sequence length="202" mass="21812">MTLTRRQLVAMAGLAAIAPPSLVFARTDPTSQEMVLHDPEAPVLGNPKGDVTVVEYFDYQCPYCKSSYGMVRDVVEQDGKVRLVLKDWPVFGGASVIAAQAVLASAKLGKYEKTLDAMFHTPNKLQQTDVEKALKKAGLTFDGVGKAVIEHQAWISGLLDRNWIQAAAFKFVGTPSFVVGTTSFAGVLDRKGLKEAIAKARG</sequence>
<dbReference type="InterPro" id="IPR013766">
    <property type="entry name" value="Thioredoxin_domain"/>
</dbReference>
<dbReference type="AlphaFoldDB" id="A0A1S7P789"/>
<dbReference type="Proteomes" id="UP000191988">
    <property type="component" value="Unassembled WGS sequence"/>
</dbReference>
<feature type="domain" description="Thioredoxin" evidence="3">
    <location>
        <begin position="12"/>
        <end position="202"/>
    </location>
</feature>
<evidence type="ECO:0000256" key="2">
    <source>
        <dbReference type="SAM" id="SignalP"/>
    </source>
</evidence>
<dbReference type="CDD" id="cd03023">
    <property type="entry name" value="DsbA_Com1_like"/>
    <property type="match status" value="1"/>
</dbReference>
<dbReference type="RefSeq" id="WP_046801587.1">
    <property type="nucleotide sequence ID" value="NZ_LT009723.1"/>
</dbReference>
<proteinExistence type="predicted"/>
<comment type="function">
    <text evidence="1">May be required for disulfide bond formation in some proteins.</text>
</comment>
<dbReference type="SUPFAM" id="SSF52833">
    <property type="entry name" value="Thioredoxin-like"/>
    <property type="match status" value="1"/>
</dbReference>
<accession>A0A1S7P789</accession>
<dbReference type="Gene3D" id="3.40.30.10">
    <property type="entry name" value="Glutaredoxin"/>
    <property type="match status" value="1"/>
</dbReference>
<evidence type="ECO:0000313" key="4">
    <source>
        <dbReference type="EMBL" id="CUX17059.1"/>
    </source>
</evidence>
<dbReference type="InterPro" id="IPR036249">
    <property type="entry name" value="Thioredoxin-like_sf"/>
</dbReference>
<dbReference type="PROSITE" id="PS51352">
    <property type="entry name" value="THIOREDOXIN_2"/>
    <property type="match status" value="1"/>
</dbReference>
<dbReference type="InterPro" id="IPR012336">
    <property type="entry name" value="Thioredoxin-like_fold"/>
</dbReference>
<keyword evidence="5" id="KW-1185">Reference proteome</keyword>
<gene>
    <name evidence="4" type="ORF">AGR3A_Cc20225</name>
</gene>